<evidence type="ECO:0000313" key="10">
    <source>
        <dbReference type="EMBL" id="MBA8887554.1"/>
    </source>
</evidence>
<dbReference type="GO" id="GO:0050479">
    <property type="term" value="F:glyceryl-ether monooxygenase activity"/>
    <property type="evidence" value="ECO:0007669"/>
    <property type="project" value="TreeGrafter"/>
</dbReference>
<keyword evidence="5" id="KW-0443">Lipid metabolism</keyword>
<dbReference type="PANTHER" id="PTHR21624">
    <property type="entry name" value="STEROL DESATURASE-RELATED PROTEIN"/>
    <property type="match status" value="1"/>
</dbReference>
<sequence>MVAFWNSLVDGLNAHAVTPFLAFVHLTGLAGDPREIAEALLIAAAQVLVIGLVFRPLESLAPAERWPDRRLARIDRTYTLLMLLGLNPLFAYLVLTPFANAFGGGASEAVSGLPAWIPWFQQHPLALFLAYYAIYDFAYYWMHRVQHWIPWWWALHSMHHSQRQMSCWSNDRGSYVDGFLQSIFLATVGLVVGVEPDQFALLMFVGELAQNWSHANVRFGFGRAFDKLFVDPKFHRLHHMIVDPERPRLHNCNYGQVLSVWDVLFGTALYGEPARPTGVGDPMVDADNGRGVVAMQWGAFRRFWGALWCAAGWKPGDVAFGPDHVPVPTRHMDLHRFDRPAQLADGAPADGRGAGGGLVGEPAREPA</sequence>
<evidence type="ECO:0000256" key="6">
    <source>
        <dbReference type="ARBA" id="ARBA00023136"/>
    </source>
</evidence>
<dbReference type="AlphaFoldDB" id="A0A839F5P1"/>
<reference evidence="10 11" key="1">
    <citation type="submission" date="2020-07" db="EMBL/GenBank/DDBJ databases">
        <title>Genomic Encyclopedia of Type Strains, Phase IV (KMG-V): Genome sequencing to study the core and pangenomes of soil and plant-associated prokaryotes.</title>
        <authorList>
            <person name="Whitman W."/>
        </authorList>
    </citation>
    <scope>NUCLEOTIDE SEQUENCE [LARGE SCALE GENOMIC DNA]</scope>
    <source>
        <strain evidence="10 11">RH2WT43</strain>
    </source>
</reference>
<accession>A0A839F5P1</accession>
<evidence type="ECO:0000256" key="8">
    <source>
        <dbReference type="SAM" id="Phobius"/>
    </source>
</evidence>
<keyword evidence="4" id="KW-0560">Oxidoreductase</keyword>
<dbReference type="GO" id="GO:0006643">
    <property type="term" value="P:membrane lipid metabolic process"/>
    <property type="evidence" value="ECO:0007669"/>
    <property type="project" value="TreeGrafter"/>
</dbReference>
<feature type="domain" description="Fatty acid hydroxylase" evidence="9">
    <location>
        <begin position="128"/>
        <end position="267"/>
    </location>
</feature>
<keyword evidence="2 8" id="KW-0812">Transmembrane</keyword>
<gene>
    <name evidence="10" type="ORF">FHW12_001768</name>
</gene>
<keyword evidence="11" id="KW-1185">Reference proteome</keyword>
<evidence type="ECO:0000256" key="3">
    <source>
        <dbReference type="ARBA" id="ARBA00022989"/>
    </source>
</evidence>
<evidence type="ECO:0000256" key="1">
    <source>
        <dbReference type="ARBA" id="ARBA00004127"/>
    </source>
</evidence>
<dbReference type="GO" id="GO:0008610">
    <property type="term" value="P:lipid biosynthetic process"/>
    <property type="evidence" value="ECO:0007669"/>
    <property type="project" value="InterPro"/>
</dbReference>
<evidence type="ECO:0000313" key="11">
    <source>
        <dbReference type="Proteomes" id="UP000550401"/>
    </source>
</evidence>
<dbReference type="GO" id="GO:0016020">
    <property type="term" value="C:membrane"/>
    <property type="evidence" value="ECO:0007669"/>
    <property type="project" value="GOC"/>
</dbReference>
<comment type="caution">
    <text evidence="10">The sequence shown here is derived from an EMBL/GenBank/DDBJ whole genome shotgun (WGS) entry which is preliminary data.</text>
</comment>
<protein>
    <submittedName>
        <fullName evidence="10">Sterol desaturase/sphingolipid hydroxylase (Fatty acid hydroxylase superfamily)</fullName>
    </submittedName>
</protein>
<proteinExistence type="predicted"/>
<feature type="transmembrane region" description="Helical" evidence="8">
    <location>
        <begin position="36"/>
        <end position="57"/>
    </location>
</feature>
<organism evidence="10 11">
    <name type="scientific">Dokdonella fugitiva</name>
    <dbReference type="NCBI Taxonomy" id="328517"/>
    <lineage>
        <taxon>Bacteria</taxon>
        <taxon>Pseudomonadati</taxon>
        <taxon>Pseudomonadota</taxon>
        <taxon>Gammaproteobacteria</taxon>
        <taxon>Lysobacterales</taxon>
        <taxon>Rhodanobacteraceae</taxon>
        <taxon>Dokdonella</taxon>
    </lineage>
</organism>
<dbReference type="PANTHER" id="PTHR21624:SF1">
    <property type="entry name" value="ALKYLGLYCEROL MONOOXYGENASE"/>
    <property type="match status" value="1"/>
</dbReference>
<feature type="region of interest" description="Disordered" evidence="7">
    <location>
        <begin position="343"/>
        <end position="367"/>
    </location>
</feature>
<dbReference type="RefSeq" id="WP_182530613.1">
    <property type="nucleotide sequence ID" value="NZ_JACGXL010000002.1"/>
</dbReference>
<dbReference type="Proteomes" id="UP000550401">
    <property type="component" value="Unassembled WGS sequence"/>
</dbReference>
<dbReference type="Pfam" id="PF04116">
    <property type="entry name" value="FA_hydroxylase"/>
    <property type="match status" value="1"/>
</dbReference>
<keyword evidence="6 8" id="KW-0472">Membrane</keyword>
<feature type="transmembrane region" description="Helical" evidence="8">
    <location>
        <begin position="123"/>
        <end position="142"/>
    </location>
</feature>
<dbReference type="EMBL" id="JACGXL010000002">
    <property type="protein sequence ID" value="MBA8887554.1"/>
    <property type="molecule type" value="Genomic_DNA"/>
</dbReference>
<evidence type="ECO:0000256" key="4">
    <source>
        <dbReference type="ARBA" id="ARBA00023002"/>
    </source>
</evidence>
<dbReference type="InterPro" id="IPR006694">
    <property type="entry name" value="Fatty_acid_hydroxylase"/>
</dbReference>
<keyword evidence="3 8" id="KW-1133">Transmembrane helix</keyword>
<name>A0A839F5P1_9GAMM</name>
<dbReference type="GO" id="GO:0012505">
    <property type="term" value="C:endomembrane system"/>
    <property type="evidence" value="ECO:0007669"/>
    <property type="project" value="UniProtKB-SubCell"/>
</dbReference>
<dbReference type="InterPro" id="IPR051689">
    <property type="entry name" value="Sterol_desaturase/TMEM195"/>
</dbReference>
<evidence type="ECO:0000256" key="7">
    <source>
        <dbReference type="SAM" id="MobiDB-lite"/>
    </source>
</evidence>
<feature type="transmembrane region" description="Helical" evidence="8">
    <location>
        <begin position="78"/>
        <end position="103"/>
    </location>
</feature>
<evidence type="ECO:0000256" key="2">
    <source>
        <dbReference type="ARBA" id="ARBA00022692"/>
    </source>
</evidence>
<comment type="subcellular location">
    <subcellularLocation>
        <location evidence="1">Endomembrane system</location>
        <topology evidence="1">Multi-pass membrane protein</topology>
    </subcellularLocation>
</comment>
<evidence type="ECO:0000259" key="9">
    <source>
        <dbReference type="Pfam" id="PF04116"/>
    </source>
</evidence>
<dbReference type="GO" id="GO:0005506">
    <property type="term" value="F:iron ion binding"/>
    <property type="evidence" value="ECO:0007669"/>
    <property type="project" value="InterPro"/>
</dbReference>
<evidence type="ECO:0000256" key="5">
    <source>
        <dbReference type="ARBA" id="ARBA00023098"/>
    </source>
</evidence>